<evidence type="ECO:0000256" key="6">
    <source>
        <dbReference type="ARBA" id="ARBA00035673"/>
    </source>
</evidence>
<keyword evidence="4 9" id="KW-1133">Transmembrane helix</keyword>
<comment type="catalytic activity">
    <reaction evidence="7">
        <text>a 1-O-(1Z-alkenyl)-sn-glycero-3-phosphoethanolamine + H2O = a 2,3-saturated aldehyde + sn-glycero-3-phosphoethanolamine</text>
        <dbReference type="Rhea" id="RHEA:16905"/>
        <dbReference type="ChEBI" id="CHEBI:15377"/>
        <dbReference type="ChEBI" id="CHEBI:73359"/>
        <dbReference type="ChEBI" id="CHEBI:77288"/>
        <dbReference type="ChEBI" id="CHEBI:143890"/>
        <dbReference type="EC" id="3.3.2.2"/>
    </reaction>
</comment>
<feature type="transmembrane region" description="Helical" evidence="9">
    <location>
        <begin position="84"/>
        <end position="100"/>
    </location>
</feature>
<dbReference type="AlphaFoldDB" id="A0AAN8G6M4"/>
<accession>A0AAN8G6M4</accession>
<dbReference type="Pfam" id="PF07947">
    <property type="entry name" value="YhhN"/>
    <property type="match status" value="1"/>
</dbReference>
<evidence type="ECO:0000256" key="5">
    <source>
        <dbReference type="ARBA" id="ARBA00023136"/>
    </source>
</evidence>
<dbReference type="GO" id="GO:0016020">
    <property type="term" value="C:membrane"/>
    <property type="evidence" value="ECO:0007669"/>
    <property type="project" value="UniProtKB-SubCell"/>
</dbReference>
<dbReference type="EMBL" id="WIXE01010052">
    <property type="protein sequence ID" value="KAK5977918.1"/>
    <property type="molecule type" value="Genomic_DNA"/>
</dbReference>
<dbReference type="InterPro" id="IPR012506">
    <property type="entry name" value="TMEM86B-like"/>
</dbReference>
<dbReference type="GO" id="GO:0047408">
    <property type="term" value="F:alkenylglycerophosphocholine hydrolase activity"/>
    <property type="evidence" value="ECO:0007669"/>
    <property type="project" value="UniProtKB-EC"/>
</dbReference>
<proteinExistence type="inferred from homology"/>
<feature type="transmembrane region" description="Helical" evidence="9">
    <location>
        <begin position="174"/>
        <end position="193"/>
    </location>
</feature>
<feature type="transmembrane region" description="Helical" evidence="9">
    <location>
        <begin position="35"/>
        <end position="55"/>
    </location>
</feature>
<evidence type="ECO:0000256" key="3">
    <source>
        <dbReference type="ARBA" id="ARBA00022692"/>
    </source>
</evidence>
<dbReference type="EC" id="3.3.2.2" evidence="6"/>
<comment type="caution">
    <text evidence="10">The sequence shown here is derived from an EMBL/GenBank/DDBJ whole genome shotgun (WGS) entry which is preliminary data.</text>
</comment>
<evidence type="ECO:0000256" key="9">
    <source>
        <dbReference type="SAM" id="Phobius"/>
    </source>
</evidence>
<evidence type="ECO:0000256" key="2">
    <source>
        <dbReference type="ARBA" id="ARBA00007375"/>
    </source>
</evidence>
<keyword evidence="3 9" id="KW-0812">Transmembrane</keyword>
<dbReference type="PANTHER" id="PTHR31885:SF6">
    <property type="entry name" value="GH04784P"/>
    <property type="match status" value="1"/>
</dbReference>
<feature type="transmembrane region" description="Helical" evidence="9">
    <location>
        <begin position="112"/>
        <end position="133"/>
    </location>
</feature>
<feature type="transmembrane region" description="Helical" evidence="9">
    <location>
        <begin position="205"/>
        <end position="227"/>
    </location>
</feature>
<evidence type="ECO:0000256" key="7">
    <source>
        <dbReference type="ARBA" id="ARBA00049458"/>
    </source>
</evidence>
<feature type="transmembrane region" description="Helical" evidence="9">
    <location>
        <begin position="139"/>
        <end position="162"/>
    </location>
</feature>
<keyword evidence="11" id="KW-1185">Reference proteome</keyword>
<gene>
    <name evidence="10" type="ORF">GCK32_010623</name>
</gene>
<name>A0AAN8G6M4_TRICO</name>
<evidence type="ECO:0000256" key="8">
    <source>
        <dbReference type="ARBA" id="ARBA00049560"/>
    </source>
</evidence>
<evidence type="ECO:0000256" key="1">
    <source>
        <dbReference type="ARBA" id="ARBA00004141"/>
    </source>
</evidence>
<dbReference type="PANTHER" id="PTHR31885">
    <property type="entry name" value="GH04784P"/>
    <property type="match status" value="1"/>
</dbReference>
<dbReference type="Proteomes" id="UP001331761">
    <property type="component" value="Unassembled WGS sequence"/>
</dbReference>
<comment type="catalytic activity">
    <reaction evidence="8">
        <text>a 1-O-(1Z-alkenyl)-sn-glycero-3-phosphocholine + H2O = a 2,3-saturated aldehyde + sn-glycerol 3-phosphocholine</text>
        <dbReference type="Rhea" id="RHEA:22544"/>
        <dbReference type="ChEBI" id="CHEBI:15377"/>
        <dbReference type="ChEBI" id="CHEBI:16870"/>
        <dbReference type="ChEBI" id="CHEBI:73359"/>
        <dbReference type="ChEBI" id="CHEBI:77287"/>
        <dbReference type="EC" id="3.3.2.2"/>
    </reaction>
</comment>
<evidence type="ECO:0000313" key="11">
    <source>
        <dbReference type="Proteomes" id="UP001331761"/>
    </source>
</evidence>
<evidence type="ECO:0000256" key="4">
    <source>
        <dbReference type="ARBA" id="ARBA00022989"/>
    </source>
</evidence>
<reference evidence="10 11" key="1">
    <citation type="submission" date="2019-10" db="EMBL/GenBank/DDBJ databases">
        <title>Assembly and Annotation for the nematode Trichostrongylus colubriformis.</title>
        <authorList>
            <person name="Martin J."/>
        </authorList>
    </citation>
    <scope>NUCLEOTIDE SEQUENCE [LARGE SCALE GENOMIC DNA]</scope>
    <source>
        <strain evidence="10">G859</strain>
        <tissue evidence="10">Whole worm</tissue>
    </source>
</reference>
<comment type="similarity">
    <text evidence="2">Belongs to the TMEM86 family.</text>
</comment>
<organism evidence="10 11">
    <name type="scientific">Trichostrongylus colubriformis</name>
    <name type="common">Black scour worm</name>
    <dbReference type="NCBI Taxonomy" id="6319"/>
    <lineage>
        <taxon>Eukaryota</taxon>
        <taxon>Metazoa</taxon>
        <taxon>Ecdysozoa</taxon>
        <taxon>Nematoda</taxon>
        <taxon>Chromadorea</taxon>
        <taxon>Rhabditida</taxon>
        <taxon>Rhabditina</taxon>
        <taxon>Rhabditomorpha</taxon>
        <taxon>Strongyloidea</taxon>
        <taxon>Trichostrongylidae</taxon>
        <taxon>Trichostrongylus</taxon>
    </lineage>
</organism>
<sequence>MQSVLAAVGAMYFLLVANFYNESHGFEKYYNTLYPVWKVIPIIFLTLFAAFHAGGISKKDRFMCAMGLFFGGIGDVLIGLSDEGIVTGALVFGIGHLFYMSQFLSRYTKIHLPLVIGILVWGSIIGHLCLFPMLKEHPIEVFILTTYSFLLSSCLAISGSQYLNRRQDDDEKGLFLRFTGFVLFYISDSVLVMSHTGYRVPWPEMVVLASYYVAQYLILCGNIHTGLSVKGKPKQ</sequence>
<protein>
    <recommendedName>
        <fullName evidence="6">lysoplasmalogenase</fullName>
        <ecNumber evidence="6">3.3.2.2</ecNumber>
    </recommendedName>
</protein>
<comment type="subcellular location">
    <subcellularLocation>
        <location evidence="1">Membrane</location>
        <topology evidence="1">Multi-pass membrane protein</topology>
    </subcellularLocation>
</comment>
<keyword evidence="5 9" id="KW-0472">Membrane</keyword>
<evidence type="ECO:0000313" key="10">
    <source>
        <dbReference type="EMBL" id="KAK5977918.1"/>
    </source>
</evidence>